<protein>
    <recommendedName>
        <fullName evidence="3">phosphopyruvate hydratase</fullName>
        <ecNumber evidence="3">4.2.1.11</ecNumber>
    </recommendedName>
    <alternativeName>
        <fullName evidence="6">2-phospho-D-glycerate hydro-lyase</fullName>
    </alternativeName>
    <alternativeName>
        <fullName evidence="7">2-phosphoglycerate dehydratase</fullName>
    </alternativeName>
</protein>
<dbReference type="PANTHER" id="PTHR11902">
    <property type="entry name" value="ENOLASE"/>
    <property type="match status" value="1"/>
</dbReference>
<evidence type="ECO:0000256" key="5">
    <source>
        <dbReference type="ARBA" id="ARBA00023239"/>
    </source>
</evidence>
<dbReference type="UniPathway" id="UPA00109">
    <property type="reaction ID" value="UER00187"/>
</dbReference>
<dbReference type="Gene3D" id="3.20.20.120">
    <property type="entry name" value="Enolase-like C-terminal domain"/>
    <property type="match status" value="2"/>
</dbReference>
<evidence type="ECO:0000256" key="6">
    <source>
        <dbReference type="ARBA" id="ARBA00031125"/>
    </source>
</evidence>
<proteinExistence type="inferred from homology"/>
<dbReference type="GO" id="GO:0006096">
    <property type="term" value="P:glycolytic process"/>
    <property type="evidence" value="ECO:0007669"/>
    <property type="project" value="UniProtKB-UniPathway"/>
</dbReference>
<sequence length="148" mass="16959">MDIAISKFYKSGRYDLDFKNYVSKEGDRLRSNTLVEIYKGFNKDSLIIYIEDDWEGCTALTFQTDIQIVGDDITITKSRCIQCTYFICAHNLDKSKGWGTMVSHRFSDFFMADLLISVSTGQIKAGAPCISDRLFNYNQLLLIKEEFG</sequence>
<dbReference type="GO" id="GO:0000015">
    <property type="term" value="C:phosphopyruvate hydratase complex"/>
    <property type="evidence" value="ECO:0007669"/>
    <property type="project" value="InterPro"/>
</dbReference>
<dbReference type="EC" id="4.2.1.11" evidence="3"/>
<evidence type="ECO:0000256" key="1">
    <source>
        <dbReference type="ARBA" id="ARBA00005031"/>
    </source>
</evidence>
<evidence type="ECO:0000256" key="7">
    <source>
        <dbReference type="ARBA" id="ARBA00032132"/>
    </source>
</evidence>
<dbReference type="InterPro" id="IPR000941">
    <property type="entry name" value="Enolase"/>
</dbReference>
<comment type="pathway">
    <text evidence="1">Carbohydrate degradation; glycolysis; pyruvate from D-glyceraldehyde 3-phosphate: step 4/5.</text>
</comment>
<dbReference type="OrthoDB" id="1739814at2759"/>
<evidence type="ECO:0000256" key="2">
    <source>
        <dbReference type="ARBA" id="ARBA00009604"/>
    </source>
</evidence>
<dbReference type="InterPro" id="IPR020810">
    <property type="entry name" value="Enolase_C"/>
</dbReference>
<dbReference type="SUPFAM" id="SSF51604">
    <property type="entry name" value="Enolase C-terminal domain-like"/>
    <property type="match status" value="1"/>
</dbReference>
<accession>A0A7R8CIE7</accession>
<comment type="similarity">
    <text evidence="2">Belongs to the enolase family.</text>
</comment>
<reference evidence="9" key="1">
    <citation type="submission" date="2021-02" db="EMBL/GenBank/DDBJ databases">
        <authorList>
            <person name="Bekaert M."/>
        </authorList>
    </citation>
    <scope>NUCLEOTIDE SEQUENCE</scope>
    <source>
        <strain evidence="9">IoA-00</strain>
    </source>
</reference>
<keyword evidence="4" id="KW-0324">Glycolysis</keyword>
<dbReference type="GO" id="GO:0000287">
    <property type="term" value="F:magnesium ion binding"/>
    <property type="evidence" value="ECO:0007669"/>
    <property type="project" value="InterPro"/>
</dbReference>
<name>A0A7R8CIE7_LEPSM</name>
<evidence type="ECO:0000259" key="8">
    <source>
        <dbReference type="SMART" id="SM01192"/>
    </source>
</evidence>
<dbReference type="EMBL" id="HG994592">
    <property type="protein sequence ID" value="CAF2831682.1"/>
    <property type="molecule type" value="Genomic_DNA"/>
</dbReference>
<dbReference type="InterPro" id="IPR036849">
    <property type="entry name" value="Enolase-like_C_sf"/>
</dbReference>
<keyword evidence="10" id="KW-1185">Reference proteome</keyword>
<dbReference type="GO" id="GO:0004634">
    <property type="term" value="F:phosphopyruvate hydratase activity"/>
    <property type="evidence" value="ECO:0007669"/>
    <property type="project" value="UniProtKB-EC"/>
</dbReference>
<gene>
    <name evidence="9" type="ORF">LSAA_4099</name>
</gene>
<dbReference type="SMART" id="SM01192">
    <property type="entry name" value="Enolase_C"/>
    <property type="match status" value="1"/>
</dbReference>
<evidence type="ECO:0000256" key="4">
    <source>
        <dbReference type="ARBA" id="ARBA00023152"/>
    </source>
</evidence>
<evidence type="ECO:0000256" key="3">
    <source>
        <dbReference type="ARBA" id="ARBA00012058"/>
    </source>
</evidence>
<evidence type="ECO:0000313" key="9">
    <source>
        <dbReference type="EMBL" id="CAF2831682.1"/>
    </source>
</evidence>
<dbReference type="Pfam" id="PF00113">
    <property type="entry name" value="Enolase_C"/>
    <property type="match status" value="2"/>
</dbReference>
<dbReference type="Proteomes" id="UP000675881">
    <property type="component" value="Chromosome 13"/>
</dbReference>
<dbReference type="AlphaFoldDB" id="A0A7R8CIE7"/>
<keyword evidence="5 9" id="KW-0456">Lyase</keyword>
<dbReference type="PANTHER" id="PTHR11902:SF1">
    <property type="entry name" value="ENOLASE"/>
    <property type="match status" value="1"/>
</dbReference>
<evidence type="ECO:0000313" key="10">
    <source>
        <dbReference type="Proteomes" id="UP000675881"/>
    </source>
</evidence>
<organism evidence="9 10">
    <name type="scientific">Lepeophtheirus salmonis</name>
    <name type="common">Salmon louse</name>
    <name type="synonym">Caligus salmonis</name>
    <dbReference type="NCBI Taxonomy" id="72036"/>
    <lineage>
        <taxon>Eukaryota</taxon>
        <taxon>Metazoa</taxon>
        <taxon>Ecdysozoa</taxon>
        <taxon>Arthropoda</taxon>
        <taxon>Crustacea</taxon>
        <taxon>Multicrustacea</taxon>
        <taxon>Hexanauplia</taxon>
        <taxon>Copepoda</taxon>
        <taxon>Siphonostomatoida</taxon>
        <taxon>Caligidae</taxon>
        <taxon>Lepeophtheirus</taxon>
    </lineage>
</organism>
<feature type="domain" description="Enolase C-terminal TIM barrel" evidence="8">
    <location>
        <begin position="1"/>
        <end position="148"/>
    </location>
</feature>